<evidence type="ECO:0000313" key="13">
    <source>
        <dbReference type="Proteomes" id="UP001168098"/>
    </source>
</evidence>
<keyword evidence="9" id="KW-0325">Glycoprotein</keyword>
<organism evidence="12 13">
    <name type="scientific">Vitis rotundifolia</name>
    <name type="common">Muscadine grape</name>
    <dbReference type="NCBI Taxonomy" id="103349"/>
    <lineage>
        <taxon>Eukaryota</taxon>
        <taxon>Viridiplantae</taxon>
        <taxon>Streptophyta</taxon>
        <taxon>Embryophyta</taxon>
        <taxon>Tracheophyta</taxon>
        <taxon>Spermatophyta</taxon>
        <taxon>Magnoliopsida</taxon>
        <taxon>eudicotyledons</taxon>
        <taxon>Gunneridae</taxon>
        <taxon>Pentapetalae</taxon>
        <taxon>rosids</taxon>
        <taxon>Vitales</taxon>
        <taxon>Vitaceae</taxon>
        <taxon>Viteae</taxon>
        <taxon>Vitis</taxon>
    </lineage>
</organism>
<evidence type="ECO:0000256" key="5">
    <source>
        <dbReference type="ARBA" id="ARBA00022737"/>
    </source>
</evidence>
<dbReference type="EMBL" id="JARBHA010000017">
    <property type="protein sequence ID" value="KAJ9678252.1"/>
    <property type="molecule type" value="Genomic_DNA"/>
</dbReference>
<comment type="subcellular location">
    <subcellularLocation>
        <location evidence="1">Membrane</location>
        <topology evidence="1">Single-pass membrane protein</topology>
    </subcellularLocation>
</comment>
<evidence type="ECO:0000256" key="4">
    <source>
        <dbReference type="ARBA" id="ARBA00022729"/>
    </source>
</evidence>
<evidence type="ECO:0000256" key="3">
    <source>
        <dbReference type="ARBA" id="ARBA00022692"/>
    </source>
</evidence>
<keyword evidence="4 10" id="KW-0732">Signal</keyword>
<dbReference type="InterPro" id="IPR013210">
    <property type="entry name" value="LRR_N_plant-typ"/>
</dbReference>
<keyword evidence="3" id="KW-0812">Transmembrane</keyword>
<dbReference type="Proteomes" id="UP001168098">
    <property type="component" value="Unassembled WGS sequence"/>
</dbReference>
<keyword evidence="6" id="KW-1133">Transmembrane helix</keyword>
<feature type="chain" id="PRO_5041382750" description="Leucine-rich repeat-containing N-terminal plant-type domain-containing protein" evidence="10">
    <location>
        <begin position="22"/>
        <end position="123"/>
    </location>
</feature>
<keyword evidence="2" id="KW-0433">Leucine-rich repeat</keyword>
<evidence type="ECO:0000256" key="2">
    <source>
        <dbReference type="ARBA" id="ARBA00022614"/>
    </source>
</evidence>
<evidence type="ECO:0000256" key="6">
    <source>
        <dbReference type="ARBA" id="ARBA00022989"/>
    </source>
</evidence>
<proteinExistence type="predicted"/>
<dbReference type="Pfam" id="PF08263">
    <property type="entry name" value="LRRNT_2"/>
    <property type="match status" value="1"/>
</dbReference>
<reference evidence="12 13" key="1">
    <citation type="journal article" date="2023" name="BMC Biotechnol.">
        <title>Vitis rotundifolia cv Carlos genome sequencing.</title>
        <authorList>
            <person name="Huff M."/>
            <person name="Hulse-Kemp A."/>
            <person name="Scheffler B."/>
            <person name="Youngblood R."/>
            <person name="Simpson S."/>
            <person name="Babiker E."/>
            <person name="Staton M."/>
        </authorList>
    </citation>
    <scope>NUCLEOTIDE SEQUENCE [LARGE SCALE GENOMIC DNA]</scope>
    <source>
        <tissue evidence="12">Leaf</tissue>
    </source>
</reference>
<accession>A0AA38YXC7</accession>
<comment type="caution">
    <text evidence="12">The sequence shown here is derived from an EMBL/GenBank/DDBJ whole genome shotgun (WGS) entry which is preliminary data.</text>
</comment>
<keyword evidence="8" id="KW-0675">Receptor</keyword>
<dbReference type="Gene3D" id="3.80.10.10">
    <property type="entry name" value="Ribonuclease Inhibitor"/>
    <property type="match status" value="1"/>
</dbReference>
<dbReference type="PANTHER" id="PTHR47986">
    <property type="entry name" value="OSJNBA0070M12.3 PROTEIN"/>
    <property type="match status" value="1"/>
</dbReference>
<name>A0AA38YXC7_VITRO</name>
<evidence type="ECO:0000259" key="11">
    <source>
        <dbReference type="Pfam" id="PF08263"/>
    </source>
</evidence>
<dbReference type="PANTHER" id="PTHR47986:SF34">
    <property type="entry name" value="RECEPTOR-LIKE KINASE TMK2"/>
    <property type="match status" value="1"/>
</dbReference>
<sequence>MRGQICVVLVCLLTLILNVQSQSSSEDAAVMQVLKKNLNLPSNLGWSDSDTCKWDGLNCDGNRWVAWIQIKGNNVKGSLLSNLTKLFHLGGIKQMKTHLLIDHQFLNLGITILPLAIGNKKKL</sequence>
<protein>
    <recommendedName>
        <fullName evidence="11">Leucine-rich repeat-containing N-terminal plant-type domain-containing protein</fullName>
    </recommendedName>
</protein>
<evidence type="ECO:0000256" key="10">
    <source>
        <dbReference type="SAM" id="SignalP"/>
    </source>
</evidence>
<dbReference type="GO" id="GO:0016020">
    <property type="term" value="C:membrane"/>
    <property type="evidence" value="ECO:0007669"/>
    <property type="project" value="UniProtKB-SubCell"/>
</dbReference>
<gene>
    <name evidence="12" type="ORF">PVL29_022987</name>
</gene>
<evidence type="ECO:0000313" key="12">
    <source>
        <dbReference type="EMBL" id="KAJ9678252.1"/>
    </source>
</evidence>
<dbReference type="InterPro" id="IPR032675">
    <property type="entry name" value="LRR_dom_sf"/>
</dbReference>
<keyword evidence="7" id="KW-0472">Membrane</keyword>
<dbReference type="AlphaFoldDB" id="A0AA38YXC7"/>
<dbReference type="InterPro" id="IPR052422">
    <property type="entry name" value="Auxin_Ser/Thr_Kinase"/>
</dbReference>
<evidence type="ECO:0000256" key="8">
    <source>
        <dbReference type="ARBA" id="ARBA00023170"/>
    </source>
</evidence>
<evidence type="ECO:0000256" key="1">
    <source>
        <dbReference type="ARBA" id="ARBA00004167"/>
    </source>
</evidence>
<feature type="domain" description="Leucine-rich repeat-containing N-terminal plant-type" evidence="11">
    <location>
        <begin position="25"/>
        <end position="60"/>
    </location>
</feature>
<keyword evidence="13" id="KW-1185">Reference proteome</keyword>
<evidence type="ECO:0000256" key="9">
    <source>
        <dbReference type="ARBA" id="ARBA00023180"/>
    </source>
</evidence>
<evidence type="ECO:0000256" key="7">
    <source>
        <dbReference type="ARBA" id="ARBA00023136"/>
    </source>
</evidence>
<feature type="signal peptide" evidence="10">
    <location>
        <begin position="1"/>
        <end position="21"/>
    </location>
</feature>
<keyword evidence="5" id="KW-0677">Repeat</keyword>